<organism evidence="1 2">
    <name type="scientific">Volucribacter psittacicida</name>
    <dbReference type="NCBI Taxonomy" id="203482"/>
    <lineage>
        <taxon>Bacteria</taxon>
        <taxon>Pseudomonadati</taxon>
        <taxon>Pseudomonadota</taxon>
        <taxon>Gammaproteobacteria</taxon>
        <taxon>Pasteurellales</taxon>
        <taxon>Pasteurellaceae</taxon>
        <taxon>Volucribacter</taxon>
    </lineage>
</organism>
<evidence type="ECO:0000313" key="1">
    <source>
        <dbReference type="EMBL" id="TCJ98934.1"/>
    </source>
</evidence>
<dbReference type="AlphaFoldDB" id="A0A4R1FYM5"/>
<dbReference type="RefSeq" id="WP_132690754.1">
    <property type="nucleotide sequence ID" value="NZ_SMFT01000002.1"/>
</dbReference>
<reference evidence="1 2" key="1">
    <citation type="submission" date="2019-03" db="EMBL/GenBank/DDBJ databases">
        <title>Genomic Encyclopedia of Type Strains, Phase IV (KMG-IV): sequencing the most valuable type-strain genomes for metagenomic binning, comparative biology and taxonomic classification.</title>
        <authorList>
            <person name="Goeker M."/>
        </authorList>
    </citation>
    <scope>NUCLEOTIDE SEQUENCE [LARGE SCALE GENOMIC DNA]</scope>
    <source>
        <strain evidence="1 2">DSM 15534</strain>
    </source>
</reference>
<dbReference type="Proteomes" id="UP000294702">
    <property type="component" value="Unassembled WGS sequence"/>
</dbReference>
<evidence type="ECO:0008006" key="3">
    <source>
        <dbReference type="Google" id="ProtNLM"/>
    </source>
</evidence>
<accession>A0A4R1FYM5</accession>
<keyword evidence="2" id="KW-1185">Reference proteome</keyword>
<evidence type="ECO:0000313" key="2">
    <source>
        <dbReference type="Proteomes" id="UP000294702"/>
    </source>
</evidence>
<comment type="caution">
    <text evidence="1">The sequence shown here is derived from an EMBL/GenBank/DDBJ whole genome shotgun (WGS) entry which is preliminary data.</text>
</comment>
<name>A0A4R1FYM5_9PAST</name>
<proteinExistence type="predicted"/>
<gene>
    <name evidence="1" type="ORF">EV694_1367</name>
</gene>
<dbReference type="EMBL" id="SMFT01000002">
    <property type="protein sequence ID" value="TCJ98934.1"/>
    <property type="molecule type" value="Genomic_DNA"/>
</dbReference>
<protein>
    <recommendedName>
        <fullName evidence="3">Hemocin immunity protein</fullName>
    </recommendedName>
</protein>
<dbReference type="OrthoDB" id="6711216at2"/>
<sequence>MGVIGPHVGKELELMLQFKKDLALFYTDSEIPEEFFPFIDNGTFKVRSFSLSNDEFDITYFIIFRLEHINKAKELENIIRLSAFRIDIEADRKIGALLGYHPDDIEYFVQHSLKSISNSN</sequence>